<evidence type="ECO:0008006" key="4">
    <source>
        <dbReference type="Google" id="ProtNLM"/>
    </source>
</evidence>
<sequence length="195" mass="21996">MFALLSNNTMNTQNQWKEKWANQPMLMLTTVVIWSVFIGLCIKAGALTFVAILSFFNAPVAQDLYEGLNLYSLMQENLWYYVGLLSLIIGIAVSKAYLFYLMIRIFMSIDLQHPFNSKVGNYLSQMGSTALQIGFLIIITSSSIKWLIKRGFEIPSMAGFIGGAMEFIFMGILIFAIAQVFKRGIEIQSENELTV</sequence>
<dbReference type="InterPro" id="IPR021354">
    <property type="entry name" value="DUF2975"/>
</dbReference>
<dbReference type="Pfam" id="PF11188">
    <property type="entry name" value="DUF2975"/>
    <property type="match status" value="1"/>
</dbReference>
<keyword evidence="1" id="KW-1133">Transmembrane helix</keyword>
<reference evidence="2" key="2">
    <citation type="submission" date="2020-09" db="EMBL/GenBank/DDBJ databases">
        <authorList>
            <person name="Sun Q."/>
            <person name="Kim S."/>
        </authorList>
    </citation>
    <scope>NUCLEOTIDE SEQUENCE</scope>
    <source>
        <strain evidence="2">KCTC 23224</strain>
    </source>
</reference>
<feature type="transmembrane region" description="Helical" evidence="1">
    <location>
        <begin position="78"/>
        <end position="101"/>
    </location>
</feature>
<proteinExistence type="predicted"/>
<feature type="transmembrane region" description="Helical" evidence="1">
    <location>
        <begin position="122"/>
        <end position="148"/>
    </location>
</feature>
<comment type="caution">
    <text evidence="2">The sequence shown here is derived from an EMBL/GenBank/DDBJ whole genome shotgun (WGS) entry which is preliminary data.</text>
</comment>
<keyword evidence="1" id="KW-0472">Membrane</keyword>
<keyword evidence="1" id="KW-0812">Transmembrane</keyword>
<evidence type="ECO:0000313" key="2">
    <source>
        <dbReference type="EMBL" id="GHB26580.1"/>
    </source>
</evidence>
<dbReference type="EMBL" id="BMYF01000002">
    <property type="protein sequence ID" value="GHB26580.1"/>
    <property type="molecule type" value="Genomic_DNA"/>
</dbReference>
<dbReference type="Proteomes" id="UP000642809">
    <property type="component" value="Unassembled WGS sequence"/>
</dbReference>
<protein>
    <recommendedName>
        <fullName evidence="4">DUF2975 domain-containing protein</fullName>
    </recommendedName>
</protein>
<organism evidence="2 3">
    <name type="scientific">Mongoliitalea lutea</name>
    <dbReference type="NCBI Taxonomy" id="849756"/>
    <lineage>
        <taxon>Bacteria</taxon>
        <taxon>Pseudomonadati</taxon>
        <taxon>Bacteroidota</taxon>
        <taxon>Cytophagia</taxon>
        <taxon>Cytophagales</taxon>
        <taxon>Cyclobacteriaceae</taxon>
        <taxon>Mongoliitalea</taxon>
    </lineage>
</organism>
<feature type="transmembrane region" description="Helical" evidence="1">
    <location>
        <begin position="160"/>
        <end position="181"/>
    </location>
</feature>
<dbReference type="RefSeq" id="WP_377026896.1">
    <property type="nucleotide sequence ID" value="NZ_JBHLTJ010000034.1"/>
</dbReference>
<keyword evidence="3" id="KW-1185">Reference proteome</keyword>
<evidence type="ECO:0000256" key="1">
    <source>
        <dbReference type="SAM" id="Phobius"/>
    </source>
</evidence>
<accession>A0A8J3CUN5</accession>
<reference evidence="2" key="1">
    <citation type="journal article" date="2014" name="Int. J. Syst. Evol. Microbiol.">
        <title>Complete genome sequence of Corynebacterium casei LMG S-19264T (=DSM 44701T), isolated from a smear-ripened cheese.</title>
        <authorList>
            <consortium name="US DOE Joint Genome Institute (JGI-PGF)"/>
            <person name="Walter F."/>
            <person name="Albersmeier A."/>
            <person name="Kalinowski J."/>
            <person name="Ruckert C."/>
        </authorList>
    </citation>
    <scope>NUCLEOTIDE SEQUENCE</scope>
    <source>
        <strain evidence="2">KCTC 23224</strain>
    </source>
</reference>
<gene>
    <name evidence="2" type="ORF">GCM10008106_04100</name>
</gene>
<dbReference type="AlphaFoldDB" id="A0A8J3CUN5"/>
<feature type="transmembrane region" description="Helical" evidence="1">
    <location>
        <begin position="25"/>
        <end position="58"/>
    </location>
</feature>
<evidence type="ECO:0000313" key="3">
    <source>
        <dbReference type="Proteomes" id="UP000642809"/>
    </source>
</evidence>
<name>A0A8J3CUN5_9BACT</name>